<dbReference type="PATRIC" id="fig|1212489.4.peg.527"/>
<dbReference type="GO" id="GO:0004177">
    <property type="term" value="F:aminopeptidase activity"/>
    <property type="evidence" value="ECO:0007669"/>
    <property type="project" value="TreeGrafter"/>
</dbReference>
<dbReference type="Gene3D" id="1.10.472.150">
    <property type="entry name" value="Glucose-regulated metallo-peptidase M90, N-terminal domain"/>
    <property type="match status" value="1"/>
</dbReference>
<dbReference type="InterPro" id="IPR042252">
    <property type="entry name" value="MtfA_N"/>
</dbReference>
<dbReference type="PANTHER" id="PTHR30164">
    <property type="entry name" value="MTFA PEPTIDASE"/>
    <property type="match status" value="1"/>
</dbReference>
<dbReference type="Gene3D" id="3.40.390.10">
    <property type="entry name" value="Collagenase (Catalytic Domain)"/>
    <property type="match status" value="1"/>
</dbReference>
<dbReference type="RefSeq" id="WP_058494860.1">
    <property type="nucleotide sequence ID" value="NZ_CAAAIU010000003.1"/>
</dbReference>
<dbReference type="InterPro" id="IPR010384">
    <property type="entry name" value="MtfA_fam"/>
</dbReference>
<proteinExistence type="predicted"/>
<comment type="caution">
    <text evidence="1">The sequence shown here is derived from an EMBL/GenBank/DDBJ whole genome shotgun (WGS) entry which is preliminary data.</text>
</comment>
<evidence type="ECO:0000313" key="1">
    <source>
        <dbReference type="EMBL" id="KTC93139.1"/>
    </source>
</evidence>
<organism evidence="1 2">
    <name type="scientific">Legionella drozanskii LLAP-1</name>
    <dbReference type="NCBI Taxonomy" id="1212489"/>
    <lineage>
        <taxon>Bacteria</taxon>
        <taxon>Pseudomonadati</taxon>
        <taxon>Pseudomonadota</taxon>
        <taxon>Gammaproteobacteria</taxon>
        <taxon>Legionellales</taxon>
        <taxon>Legionellaceae</taxon>
        <taxon>Legionella</taxon>
    </lineage>
</organism>
<dbReference type="GO" id="GO:0005829">
    <property type="term" value="C:cytosol"/>
    <property type="evidence" value="ECO:0007669"/>
    <property type="project" value="TreeGrafter"/>
</dbReference>
<sequence length="256" mass="29896">MFHWLKEWHRNRIVQNSVISKTEWRDAIQSLTILQRLNTEEIEKLRRLATLFLHYKSIEGIGELEITTGLRLNIALQACLLILNLDLDWYAGWVSVIVYPGDFSYTQKEIDEYGIVHLSRANLSGESWQRGPVILSWDEVCLSQEENGGRNVVIHEFAHKLDMLNGSANGFPPLHKEMSAKRWSEVFNQAYLDLEMRLEQNFPTPIDAYAATSPSEFFAVFSELFFKNPFILNEYYPEVFTLLSQFYRQNPLIRQS</sequence>
<dbReference type="STRING" id="1212489.Ldro_0510"/>
<dbReference type="CDD" id="cd20169">
    <property type="entry name" value="Peptidase_M90_mtfA"/>
    <property type="match status" value="1"/>
</dbReference>
<reference evidence="1 2" key="1">
    <citation type="submission" date="2015-11" db="EMBL/GenBank/DDBJ databases">
        <title>Genomic analysis of 38 Legionella species identifies large and diverse effector repertoires.</title>
        <authorList>
            <person name="Burstein D."/>
            <person name="Amaro F."/>
            <person name="Zusman T."/>
            <person name="Lifshitz Z."/>
            <person name="Cohen O."/>
            <person name="Gilbert J.A."/>
            <person name="Pupko T."/>
            <person name="Shuman H.A."/>
            <person name="Segal G."/>
        </authorList>
    </citation>
    <scope>NUCLEOTIDE SEQUENCE [LARGE SCALE GENOMIC DNA]</scope>
    <source>
        <strain evidence="1 2">ATCC 700990</strain>
    </source>
</reference>
<dbReference type="AlphaFoldDB" id="A0A0W0TC00"/>
<dbReference type="GO" id="GO:0008237">
    <property type="term" value="F:metallopeptidase activity"/>
    <property type="evidence" value="ECO:0007669"/>
    <property type="project" value="InterPro"/>
</dbReference>
<dbReference type="InterPro" id="IPR024079">
    <property type="entry name" value="MetalloPept_cat_dom_sf"/>
</dbReference>
<keyword evidence="2" id="KW-1185">Reference proteome</keyword>
<dbReference type="OrthoDB" id="9786424at2"/>
<evidence type="ECO:0000313" key="2">
    <source>
        <dbReference type="Proteomes" id="UP000054736"/>
    </source>
</evidence>
<protein>
    <submittedName>
        <fullName evidence="1">Protein MtfA</fullName>
    </submittedName>
</protein>
<dbReference type="PANTHER" id="PTHR30164:SF2">
    <property type="entry name" value="PROTEIN MTFA"/>
    <property type="match status" value="1"/>
</dbReference>
<name>A0A0W0TC00_9GAMM</name>
<accession>A0A0W0TC00</accession>
<gene>
    <name evidence="1" type="primary">mtfA</name>
    <name evidence="1" type="ORF">Ldro_0510</name>
</gene>
<dbReference type="Pfam" id="PF06167">
    <property type="entry name" value="Peptidase_M90"/>
    <property type="match status" value="1"/>
</dbReference>
<dbReference type="EMBL" id="LNXY01000003">
    <property type="protein sequence ID" value="KTC93139.1"/>
    <property type="molecule type" value="Genomic_DNA"/>
</dbReference>
<dbReference type="SUPFAM" id="SSF55486">
    <property type="entry name" value="Metalloproteases ('zincins'), catalytic domain"/>
    <property type="match status" value="1"/>
</dbReference>
<dbReference type="Proteomes" id="UP000054736">
    <property type="component" value="Unassembled WGS sequence"/>
</dbReference>